<organism evidence="2 3">
    <name type="scientific">Blepharisma stoltei</name>
    <dbReference type="NCBI Taxonomy" id="1481888"/>
    <lineage>
        <taxon>Eukaryota</taxon>
        <taxon>Sar</taxon>
        <taxon>Alveolata</taxon>
        <taxon>Ciliophora</taxon>
        <taxon>Postciliodesmatophora</taxon>
        <taxon>Heterotrichea</taxon>
        <taxon>Heterotrichida</taxon>
        <taxon>Blepharismidae</taxon>
        <taxon>Blepharisma</taxon>
    </lineage>
</organism>
<dbReference type="AlphaFoldDB" id="A0AAU9J8L2"/>
<proteinExistence type="predicted"/>
<dbReference type="Proteomes" id="UP001162131">
    <property type="component" value="Unassembled WGS sequence"/>
</dbReference>
<protein>
    <submittedName>
        <fullName evidence="2">Uncharacterized protein</fullName>
    </submittedName>
</protein>
<evidence type="ECO:0000256" key="1">
    <source>
        <dbReference type="SAM" id="MobiDB-lite"/>
    </source>
</evidence>
<gene>
    <name evidence="2" type="ORF">BSTOLATCC_MIC26511</name>
</gene>
<evidence type="ECO:0000313" key="3">
    <source>
        <dbReference type="Proteomes" id="UP001162131"/>
    </source>
</evidence>
<feature type="compositionally biased region" description="Basic and acidic residues" evidence="1">
    <location>
        <begin position="83"/>
        <end position="101"/>
    </location>
</feature>
<reference evidence="2" key="1">
    <citation type="submission" date="2021-09" db="EMBL/GenBank/DDBJ databases">
        <authorList>
            <consortium name="AG Swart"/>
            <person name="Singh M."/>
            <person name="Singh A."/>
            <person name="Seah K."/>
            <person name="Emmerich C."/>
        </authorList>
    </citation>
    <scope>NUCLEOTIDE SEQUENCE</scope>
    <source>
        <strain evidence="2">ATCC30299</strain>
    </source>
</reference>
<dbReference type="EMBL" id="CAJZBQ010000025">
    <property type="protein sequence ID" value="CAG9320597.1"/>
    <property type="molecule type" value="Genomic_DNA"/>
</dbReference>
<keyword evidence="3" id="KW-1185">Reference proteome</keyword>
<feature type="region of interest" description="Disordered" evidence="1">
    <location>
        <begin position="78"/>
        <end position="105"/>
    </location>
</feature>
<comment type="caution">
    <text evidence="2">The sequence shown here is derived from an EMBL/GenBank/DDBJ whole genome shotgun (WGS) entry which is preliminary data.</text>
</comment>
<accession>A0AAU9J8L2</accession>
<evidence type="ECO:0000313" key="2">
    <source>
        <dbReference type="EMBL" id="CAG9320597.1"/>
    </source>
</evidence>
<sequence>MKNFEENFQSWMTRYEGDFKVNLKMINEKLNMLKVVKDKNSDYCTLDYNYYVDTILLTAVPYADRGEQIVILKPSEKRKRRELKNENTKHPKKIKSTEKTQKISKKKKKIENDGNFINDIDSTDKDLGNLINNIEPTDKDLGNVINNIDPTYKDPDITKIEKFCDGLIDYNDLDPDHFFTKY</sequence>
<name>A0AAU9J8L2_9CILI</name>